<dbReference type="AlphaFoldDB" id="A0A7S0FPU4"/>
<reference evidence="11" key="1">
    <citation type="submission" date="2021-01" db="EMBL/GenBank/DDBJ databases">
        <authorList>
            <person name="Corre E."/>
            <person name="Pelletier E."/>
            <person name="Niang G."/>
            <person name="Scheremetjew M."/>
            <person name="Finn R."/>
            <person name="Kale V."/>
            <person name="Holt S."/>
            <person name="Cochrane G."/>
            <person name="Meng A."/>
            <person name="Brown T."/>
            <person name="Cohen L."/>
        </authorList>
    </citation>
    <scope>NUCLEOTIDE SEQUENCE</scope>
    <source>
        <strain evidence="11">Pbaha01</strain>
    </source>
</reference>
<evidence type="ECO:0000256" key="2">
    <source>
        <dbReference type="ARBA" id="ARBA00022438"/>
    </source>
</evidence>
<accession>A0A7S0FPU4</accession>
<dbReference type="GO" id="GO:0004177">
    <property type="term" value="F:aminopeptidase activity"/>
    <property type="evidence" value="ECO:0007669"/>
    <property type="project" value="UniProtKB-KW"/>
</dbReference>
<dbReference type="SUPFAM" id="SSF53187">
    <property type="entry name" value="Zn-dependent exopeptidases"/>
    <property type="match status" value="1"/>
</dbReference>
<feature type="signal peptide" evidence="9">
    <location>
        <begin position="1"/>
        <end position="18"/>
    </location>
</feature>
<name>A0A7S0FPU4_9DINO</name>
<dbReference type="PANTHER" id="PTHR12147">
    <property type="entry name" value="METALLOPEPTIDASE M28 FAMILY MEMBER"/>
    <property type="match status" value="1"/>
</dbReference>
<evidence type="ECO:0000256" key="5">
    <source>
        <dbReference type="ARBA" id="ARBA00022729"/>
    </source>
</evidence>
<dbReference type="InterPro" id="IPR045175">
    <property type="entry name" value="M28_fam"/>
</dbReference>
<keyword evidence="3" id="KW-0645">Protease</keyword>
<dbReference type="EMBL" id="HBEG01034487">
    <property type="protein sequence ID" value="CAD8372829.1"/>
    <property type="molecule type" value="Transcribed_RNA"/>
</dbReference>
<evidence type="ECO:0000256" key="9">
    <source>
        <dbReference type="SAM" id="SignalP"/>
    </source>
</evidence>
<proteinExistence type="inferred from homology"/>
<organism evidence="11">
    <name type="scientific">Pyrodinium bahamense</name>
    <dbReference type="NCBI Taxonomy" id="73915"/>
    <lineage>
        <taxon>Eukaryota</taxon>
        <taxon>Sar</taxon>
        <taxon>Alveolata</taxon>
        <taxon>Dinophyceae</taxon>
        <taxon>Gonyaulacales</taxon>
        <taxon>Pyrocystaceae</taxon>
        <taxon>Pyrodinium</taxon>
    </lineage>
</organism>
<gene>
    <name evidence="11" type="ORF">PBAH0796_LOCUS21063</name>
</gene>
<dbReference type="PANTHER" id="PTHR12147:SF56">
    <property type="entry name" value="AMINOPEPTIDASE YDR415C-RELATED"/>
    <property type="match status" value="1"/>
</dbReference>
<evidence type="ECO:0000256" key="1">
    <source>
        <dbReference type="ARBA" id="ARBA00001947"/>
    </source>
</evidence>
<feature type="chain" id="PRO_5030916722" description="Peptidase M28 domain-containing protein" evidence="9">
    <location>
        <begin position="19"/>
        <end position="471"/>
    </location>
</feature>
<sequence length="471" mass="50123">MAASLLALSLATATVADATGLPSFSAAAGAAERAAELERSGQWWAHLGDQVYHAPPESSGLSSRAADYYYAFGSEAAITEELRDRRVGGQGRLHIFHLPEGPSVMLQLASGRGSRRSSLSALSRLHQGLKVQTEFPAYAADPGYLNPLDEAGQALEATAVAGVTSDAVMGYLRHITSFNTRSYENAAASQAVQQFLLQQFEGMNYATCLHSFRSNNPGMSAESSRNVVAFVPGAANGSEVVVLGAHYDDIPPSGSAPGAEDNGSGLAALLAIMRAFRKADVQPMKSVAFVAFAAEEPGLLGSEAFVQALLSPTPKSTIPGKCLPQALLSERVDSALAFLRRQRGSRLRRAEDFQAIVMDEVGWRSPSLDEATVNLESYDWTAKVMEQLAQASKDHNGASLKVVHSNHPFGSDHMSFLNRNIPAVLTINGDDEAYPFYHTSKDEITSVDGGLVAKVAKMNLGGLLRLAGVRT</sequence>
<feature type="domain" description="Peptidase M28" evidence="10">
    <location>
        <begin position="226"/>
        <end position="459"/>
    </location>
</feature>
<dbReference type="GO" id="GO:0008235">
    <property type="term" value="F:metalloexopeptidase activity"/>
    <property type="evidence" value="ECO:0007669"/>
    <property type="project" value="InterPro"/>
</dbReference>
<dbReference type="GO" id="GO:0006508">
    <property type="term" value="P:proteolysis"/>
    <property type="evidence" value="ECO:0007669"/>
    <property type="project" value="UniProtKB-KW"/>
</dbReference>
<evidence type="ECO:0000259" key="10">
    <source>
        <dbReference type="Pfam" id="PF04389"/>
    </source>
</evidence>
<dbReference type="Pfam" id="PF04389">
    <property type="entry name" value="Peptidase_M28"/>
    <property type="match status" value="1"/>
</dbReference>
<dbReference type="GO" id="GO:0046872">
    <property type="term" value="F:metal ion binding"/>
    <property type="evidence" value="ECO:0007669"/>
    <property type="project" value="UniProtKB-KW"/>
</dbReference>
<keyword evidence="6" id="KW-0378">Hydrolase</keyword>
<comment type="cofactor">
    <cofactor evidence="1">
        <name>Zn(2+)</name>
        <dbReference type="ChEBI" id="CHEBI:29105"/>
    </cofactor>
</comment>
<dbReference type="InterPro" id="IPR007484">
    <property type="entry name" value="Peptidase_M28"/>
</dbReference>
<keyword evidence="7" id="KW-0862">Zinc</keyword>
<evidence type="ECO:0000256" key="7">
    <source>
        <dbReference type="ARBA" id="ARBA00022833"/>
    </source>
</evidence>
<keyword evidence="2" id="KW-0031">Aminopeptidase</keyword>
<evidence type="ECO:0000256" key="6">
    <source>
        <dbReference type="ARBA" id="ARBA00022801"/>
    </source>
</evidence>
<evidence type="ECO:0000256" key="3">
    <source>
        <dbReference type="ARBA" id="ARBA00022670"/>
    </source>
</evidence>
<evidence type="ECO:0000256" key="8">
    <source>
        <dbReference type="ARBA" id="ARBA00043962"/>
    </source>
</evidence>
<evidence type="ECO:0000256" key="4">
    <source>
        <dbReference type="ARBA" id="ARBA00022723"/>
    </source>
</evidence>
<keyword evidence="4" id="KW-0479">Metal-binding</keyword>
<dbReference type="Gene3D" id="3.40.630.10">
    <property type="entry name" value="Zn peptidases"/>
    <property type="match status" value="1"/>
</dbReference>
<comment type="similarity">
    <text evidence="8">Belongs to the peptidase M28 family. M28E subfamily.</text>
</comment>
<keyword evidence="5 9" id="KW-0732">Signal</keyword>
<evidence type="ECO:0000313" key="11">
    <source>
        <dbReference type="EMBL" id="CAD8372829.1"/>
    </source>
</evidence>
<protein>
    <recommendedName>
        <fullName evidence="10">Peptidase M28 domain-containing protein</fullName>
    </recommendedName>
</protein>